<dbReference type="RefSeq" id="WP_162671731.1">
    <property type="nucleotide sequence ID" value="NZ_LR593886.1"/>
</dbReference>
<evidence type="ECO:0000313" key="4">
    <source>
        <dbReference type="Proteomes" id="UP000464178"/>
    </source>
</evidence>
<name>A0A6P2DGE8_9BACT</name>
<evidence type="ECO:0000313" key="3">
    <source>
        <dbReference type="EMBL" id="VTR98896.1"/>
    </source>
</evidence>
<keyword evidence="4" id="KW-1185">Reference proteome</keyword>
<protein>
    <submittedName>
        <fullName evidence="3">Uncharacterized protein</fullName>
    </submittedName>
</protein>
<gene>
    <name evidence="3" type="ORF">SOIL9_01210</name>
</gene>
<sequence length="239" mass="23621">MIRCLSPRPVAALALVCAALFTTSSSARAAFTVSINGTVVATDGGSGDTDAAAGVINYAGTVDGYMVQITVQTTLSSPTVGDVTTSQLLAVNESGTAPLSISLGDSTLNTPAGALGNSTLFASFTRNLSAGFGTSGTTSMTSTAESASGGGTATTDPITFSGALGADAKTTGFNRTSDAYSLTTNVTVTGLNIGDAVVLTADSAVTGGRVSVVPAPAGAVMLLSGLPVLALWRRARRVR</sequence>
<dbReference type="AlphaFoldDB" id="A0A6P2DGE8"/>
<feature type="signal peptide" evidence="2">
    <location>
        <begin position="1"/>
        <end position="29"/>
    </location>
</feature>
<keyword evidence="2" id="KW-0732">Signal</keyword>
<organism evidence="3 4">
    <name type="scientific">Gemmata massiliana</name>
    <dbReference type="NCBI Taxonomy" id="1210884"/>
    <lineage>
        <taxon>Bacteria</taxon>
        <taxon>Pseudomonadati</taxon>
        <taxon>Planctomycetota</taxon>
        <taxon>Planctomycetia</taxon>
        <taxon>Gemmatales</taxon>
        <taxon>Gemmataceae</taxon>
        <taxon>Gemmata</taxon>
    </lineage>
</organism>
<evidence type="ECO:0000256" key="2">
    <source>
        <dbReference type="SAM" id="SignalP"/>
    </source>
</evidence>
<reference evidence="3 4" key="1">
    <citation type="submission" date="2019-05" db="EMBL/GenBank/DDBJ databases">
        <authorList>
            <consortium name="Science for Life Laboratories"/>
        </authorList>
    </citation>
    <scope>NUCLEOTIDE SEQUENCE [LARGE SCALE GENOMIC DNA]</scope>
    <source>
        <strain evidence="3">Soil9</strain>
    </source>
</reference>
<dbReference type="KEGG" id="gms:SOIL9_01210"/>
<proteinExistence type="predicted"/>
<keyword evidence="1" id="KW-1133">Transmembrane helix</keyword>
<accession>A0A6P2DGE8</accession>
<dbReference type="Proteomes" id="UP000464178">
    <property type="component" value="Chromosome"/>
</dbReference>
<keyword evidence="1" id="KW-0812">Transmembrane</keyword>
<evidence type="ECO:0000256" key="1">
    <source>
        <dbReference type="SAM" id="Phobius"/>
    </source>
</evidence>
<feature type="transmembrane region" description="Helical" evidence="1">
    <location>
        <begin position="213"/>
        <end position="232"/>
    </location>
</feature>
<keyword evidence="1" id="KW-0472">Membrane</keyword>
<dbReference type="EMBL" id="LR593886">
    <property type="protein sequence ID" value="VTR98896.1"/>
    <property type="molecule type" value="Genomic_DNA"/>
</dbReference>
<feature type="chain" id="PRO_5026820855" evidence="2">
    <location>
        <begin position="30"/>
        <end position="239"/>
    </location>
</feature>